<keyword evidence="1 2" id="KW-0240">DNA-directed RNA polymerase</keyword>
<proteinExistence type="inferred from homology"/>
<dbReference type="GO" id="GO:0005737">
    <property type="term" value="C:cytoplasm"/>
    <property type="evidence" value="ECO:0007669"/>
    <property type="project" value="UniProtKB-SubCell"/>
</dbReference>
<comment type="subcellular location">
    <subcellularLocation>
        <location evidence="1">Cytoplasm</location>
    </subcellularLocation>
</comment>
<sequence>MIGKELLSKKPVSLSHVKELLSARDYSTKEATYEQTQTLDYATKFAKLSSDKAESLYNNLMNLENMTEDLAVKIVDFLPEDLESMKLLLSKPGSVPDSALSVALELTKKHAPSS</sequence>
<dbReference type="PANTHER" id="PTHR39646:SF1">
    <property type="entry name" value="DNA-DIRECTED RNA POLYMERASE SUBUNIT RPO4"/>
    <property type="match status" value="1"/>
</dbReference>
<dbReference type="PIRSF" id="PIRSF005053">
    <property type="entry name" value="RNA_pol_F_arch"/>
    <property type="match status" value="1"/>
</dbReference>
<dbReference type="SUPFAM" id="SSF47819">
    <property type="entry name" value="HRDC-like"/>
    <property type="match status" value="1"/>
</dbReference>
<keyword evidence="1" id="KW-0963">Cytoplasm</keyword>
<dbReference type="InterPro" id="IPR005574">
    <property type="entry name" value="Rpb4/RPC9"/>
</dbReference>
<dbReference type="Gene3D" id="6.10.140.10">
    <property type="match status" value="1"/>
</dbReference>
<dbReference type="GO" id="GO:0000166">
    <property type="term" value="F:nucleotide binding"/>
    <property type="evidence" value="ECO:0007669"/>
    <property type="project" value="InterPro"/>
</dbReference>
<dbReference type="HAMAP" id="MF_00864">
    <property type="entry name" value="RNApol_arch_Rpo4"/>
    <property type="match status" value="1"/>
</dbReference>
<dbReference type="AlphaFoldDB" id="A0A8T4C6G8"/>
<dbReference type="InterPro" id="IPR010924">
    <property type="entry name" value="Rpo4"/>
</dbReference>
<dbReference type="Proteomes" id="UP000774699">
    <property type="component" value="Unassembled WGS sequence"/>
</dbReference>
<evidence type="ECO:0000313" key="2">
    <source>
        <dbReference type="EMBL" id="MBM3282116.1"/>
    </source>
</evidence>
<reference evidence="2" key="1">
    <citation type="submission" date="2019-03" db="EMBL/GenBank/DDBJ databases">
        <title>Lake Tanganyika Metagenome-Assembled Genomes (MAGs).</title>
        <authorList>
            <person name="Tran P."/>
        </authorList>
    </citation>
    <scope>NUCLEOTIDE SEQUENCE</scope>
    <source>
        <strain evidence="2">M_DeepCast_50m_m2_156</strain>
    </source>
</reference>
<dbReference type="Pfam" id="PF03874">
    <property type="entry name" value="RNA_pol_Rpb4"/>
    <property type="match status" value="1"/>
</dbReference>
<keyword evidence="1" id="KW-0808">Transferase</keyword>
<dbReference type="GO" id="GO:0000428">
    <property type="term" value="C:DNA-directed RNA polymerase complex"/>
    <property type="evidence" value="ECO:0007669"/>
    <property type="project" value="UniProtKB-KW"/>
</dbReference>
<dbReference type="EMBL" id="VGJJ01000010">
    <property type="protein sequence ID" value="MBM3282116.1"/>
    <property type="molecule type" value="Genomic_DNA"/>
</dbReference>
<dbReference type="GO" id="GO:0003899">
    <property type="term" value="F:DNA-directed RNA polymerase activity"/>
    <property type="evidence" value="ECO:0007669"/>
    <property type="project" value="UniProtKB-UniRule"/>
</dbReference>
<comment type="catalytic activity">
    <reaction evidence="1">
        <text>RNA(n) + a ribonucleoside 5'-triphosphate = RNA(n+1) + diphosphate</text>
        <dbReference type="Rhea" id="RHEA:21248"/>
        <dbReference type="Rhea" id="RHEA-COMP:14527"/>
        <dbReference type="Rhea" id="RHEA-COMP:17342"/>
        <dbReference type="ChEBI" id="CHEBI:33019"/>
        <dbReference type="ChEBI" id="CHEBI:61557"/>
        <dbReference type="ChEBI" id="CHEBI:140395"/>
        <dbReference type="EC" id="2.7.7.6"/>
    </reaction>
</comment>
<evidence type="ECO:0000256" key="1">
    <source>
        <dbReference type="HAMAP-Rule" id="MF_00864"/>
    </source>
</evidence>
<dbReference type="Gene3D" id="1.10.150.80">
    <property type="entry name" value="HRDC domain"/>
    <property type="match status" value="1"/>
</dbReference>
<comment type="subunit">
    <text evidence="1">Part of the RNA polymerase complex. Forms a stalk with Rpo7 that extends from the main structure.</text>
</comment>
<gene>
    <name evidence="1" type="primary">rpo4</name>
    <name evidence="1" type="synonym">rpoF</name>
    <name evidence="2" type="ORF">FJY86_02120</name>
</gene>
<comment type="caution">
    <text evidence="2">The sequence shown here is derived from an EMBL/GenBank/DDBJ whole genome shotgun (WGS) entry which is preliminary data.</text>
</comment>
<evidence type="ECO:0000313" key="3">
    <source>
        <dbReference type="Proteomes" id="UP000774699"/>
    </source>
</evidence>
<comment type="similarity">
    <text evidence="1">Belongs to the eukaryotic RPB4 RNA polymerase subunit family.</text>
</comment>
<dbReference type="PANTHER" id="PTHR39646">
    <property type="entry name" value="RNA POLYMERASE RPB4"/>
    <property type="match status" value="1"/>
</dbReference>
<dbReference type="EC" id="2.7.7.6" evidence="1"/>
<keyword evidence="1" id="KW-0548">Nucleotidyltransferase</keyword>
<dbReference type="GO" id="GO:0006352">
    <property type="term" value="P:DNA-templated transcription initiation"/>
    <property type="evidence" value="ECO:0007669"/>
    <property type="project" value="InterPro"/>
</dbReference>
<dbReference type="InterPro" id="IPR010997">
    <property type="entry name" value="HRDC-like_sf"/>
</dbReference>
<dbReference type="InterPro" id="IPR044876">
    <property type="entry name" value="HRDC_dom_sf"/>
</dbReference>
<comment type="function">
    <text evidence="1">DNA-dependent RNA polymerase (RNAP) catalyzes the transcription of DNA into RNA using the four ribonucleoside triphosphates as substrates. This subunit is less well bound than the others.</text>
</comment>
<name>A0A8T4C6G8_9ARCH</name>
<accession>A0A8T4C6G8</accession>
<protein>
    <recommendedName>
        <fullName evidence="1">DNA-directed RNA polymerase subunit Rpo4</fullName>
        <ecNumber evidence="1">2.7.7.6</ecNumber>
    </recommendedName>
    <alternativeName>
        <fullName evidence="1">DNA-directed RNA polymerase subunit F</fullName>
    </alternativeName>
</protein>
<keyword evidence="1" id="KW-0804">Transcription</keyword>
<organism evidence="2 3">
    <name type="scientific">Candidatus Iainarchaeum sp</name>
    <dbReference type="NCBI Taxonomy" id="3101447"/>
    <lineage>
        <taxon>Archaea</taxon>
        <taxon>Candidatus Iainarchaeota</taxon>
        <taxon>Candidatus Iainarchaeia</taxon>
        <taxon>Candidatus Iainarchaeales</taxon>
        <taxon>Candidatus Iainarchaeaceae</taxon>
        <taxon>Candidatus Iainarchaeum</taxon>
    </lineage>
</organism>